<protein>
    <submittedName>
        <fullName evidence="2">Uncharacterized protein</fullName>
    </submittedName>
</protein>
<evidence type="ECO:0000256" key="1">
    <source>
        <dbReference type="SAM" id="MobiDB-lite"/>
    </source>
</evidence>
<feature type="region of interest" description="Disordered" evidence="1">
    <location>
        <begin position="1"/>
        <end position="29"/>
    </location>
</feature>
<organism evidence="2">
    <name type="scientific">Fagus sylvatica</name>
    <name type="common">Beechnut</name>
    <dbReference type="NCBI Taxonomy" id="28930"/>
    <lineage>
        <taxon>Eukaryota</taxon>
        <taxon>Viridiplantae</taxon>
        <taxon>Streptophyta</taxon>
        <taxon>Embryophyta</taxon>
        <taxon>Tracheophyta</taxon>
        <taxon>Spermatophyta</taxon>
        <taxon>Magnoliopsida</taxon>
        <taxon>eudicotyledons</taxon>
        <taxon>Gunneridae</taxon>
        <taxon>Pentapetalae</taxon>
        <taxon>rosids</taxon>
        <taxon>fabids</taxon>
        <taxon>Fagales</taxon>
        <taxon>Fagaceae</taxon>
        <taxon>Fagus</taxon>
    </lineage>
</organism>
<dbReference type="EMBL" id="OIVN01006448">
    <property type="protein sequence ID" value="SPD33317.1"/>
    <property type="molecule type" value="Genomic_DNA"/>
</dbReference>
<proteinExistence type="predicted"/>
<feature type="compositionally biased region" description="Basic residues" evidence="1">
    <location>
        <begin position="1"/>
        <end position="12"/>
    </location>
</feature>
<name>A0A2N9J7F1_FAGSY</name>
<gene>
    <name evidence="2" type="ORF">FSB_LOCUS61199</name>
</gene>
<reference evidence="2" key="1">
    <citation type="submission" date="2018-02" db="EMBL/GenBank/DDBJ databases">
        <authorList>
            <person name="Cohen D.B."/>
            <person name="Kent A.D."/>
        </authorList>
    </citation>
    <scope>NUCLEOTIDE SEQUENCE</scope>
</reference>
<dbReference type="AlphaFoldDB" id="A0A2N9J7F1"/>
<sequence>MAPSKRNPRKSTRSQPSTSSPIPTPTPPHLRRNLSLYDDTIHPDLSCYYLFADTHFKHSNHISHYNPVPVTRAQFLFALLTGISIDLPSVICQSFIGMHRCTDAKLSLIHPIFVTWILCHLGTQFPSPIIFSPLCHRRSQCMTWAMLTTQTEQSITLTSIMEDVGELNTRLGCLEKSLYHKPVRAAVAPPIPVADDSSEDADNAEDASFSTDAGVAEDVSD</sequence>
<accession>A0A2N9J7F1</accession>
<feature type="compositionally biased region" description="Acidic residues" evidence="1">
    <location>
        <begin position="196"/>
        <end position="205"/>
    </location>
</feature>
<evidence type="ECO:0000313" key="2">
    <source>
        <dbReference type="EMBL" id="SPD33317.1"/>
    </source>
</evidence>
<feature type="region of interest" description="Disordered" evidence="1">
    <location>
        <begin position="191"/>
        <end position="221"/>
    </location>
</feature>